<evidence type="ECO:0000259" key="1">
    <source>
        <dbReference type="PROSITE" id="PS50801"/>
    </source>
</evidence>
<dbReference type="SUPFAM" id="SSF52091">
    <property type="entry name" value="SpoIIaa-like"/>
    <property type="match status" value="1"/>
</dbReference>
<dbReference type="Pfam" id="PF13466">
    <property type="entry name" value="STAS_2"/>
    <property type="match status" value="1"/>
</dbReference>
<dbReference type="PATRIC" id="fig|1217675.3.peg.2578"/>
<organism evidence="2 3">
    <name type="scientific">Acinetobacter schindleri NIPH 900</name>
    <dbReference type="NCBI Taxonomy" id="1217675"/>
    <lineage>
        <taxon>Bacteria</taxon>
        <taxon>Pseudomonadati</taxon>
        <taxon>Pseudomonadota</taxon>
        <taxon>Gammaproteobacteria</taxon>
        <taxon>Moraxellales</taxon>
        <taxon>Moraxellaceae</taxon>
        <taxon>Acinetobacter</taxon>
    </lineage>
</organism>
<reference evidence="2 3" key="1">
    <citation type="submission" date="2013-02" db="EMBL/GenBank/DDBJ databases">
        <title>The Genome Sequence of Acinetobacter schindleri NIPH 900.</title>
        <authorList>
            <consortium name="The Broad Institute Genome Sequencing Platform"/>
            <consortium name="The Broad Institute Genome Sequencing Center for Infectious Disease"/>
            <person name="Cerqueira G."/>
            <person name="Feldgarden M."/>
            <person name="Courvalin P."/>
            <person name="Perichon B."/>
            <person name="Grillot-Courvalin C."/>
            <person name="Clermont D."/>
            <person name="Rocha E."/>
            <person name="Yoon E.-J."/>
            <person name="Nemec A."/>
            <person name="Walker B."/>
            <person name="Young S.K."/>
            <person name="Zeng Q."/>
            <person name="Gargeya S."/>
            <person name="Fitzgerald M."/>
            <person name="Haas B."/>
            <person name="Abouelleil A."/>
            <person name="Alvarado L."/>
            <person name="Arachchi H.M."/>
            <person name="Berlin A.M."/>
            <person name="Chapman S.B."/>
            <person name="Dewar J."/>
            <person name="Goldberg J."/>
            <person name="Griggs A."/>
            <person name="Gujja S."/>
            <person name="Hansen M."/>
            <person name="Howarth C."/>
            <person name="Imamovic A."/>
            <person name="Larimer J."/>
            <person name="McCowan C."/>
            <person name="Murphy C."/>
            <person name="Neiman D."/>
            <person name="Pearson M."/>
            <person name="Priest M."/>
            <person name="Roberts A."/>
            <person name="Saif S."/>
            <person name="Shea T."/>
            <person name="Sisk P."/>
            <person name="Sykes S."/>
            <person name="Wortman J."/>
            <person name="Nusbaum C."/>
            <person name="Birren B."/>
        </authorList>
    </citation>
    <scope>NUCLEOTIDE SEQUENCE [LARGE SCALE GENOMIC DNA]</scope>
    <source>
        <strain evidence="2 3">NIPH 900</strain>
    </source>
</reference>
<keyword evidence="3" id="KW-1185">Reference proteome</keyword>
<proteinExistence type="predicted"/>
<dbReference type="InterPro" id="IPR036513">
    <property type="entry name" value="STAS_dom_sf"/>
</dbReference>
<evidence type="ECO:0000313" key="3">
    <source>
        <dbReference type="Proteomes" id="UP000018438"/>
    </source>
</evidence>
<dbReference type="AlphaFoldDB" id="N8WJ59"/>
<dbReference type="Gene3D" id="3.30.750.24">
    <property type="entry name" value="STAS domain"/>
    <property type="match status" value="1"/>
</dbReference>
<accession>N8WJ59</accession>
<gene>
    <name evidence="2" type="ORF">F965_02660</name>
</gene>
<dbReference type="HOGENOM" id="CLU_115403_13_2_6"/>
<protein>
    <recommendedName>
        <fullName evidence="1">STAS domain-containing protein</fullName>
    </recommendedName>
</protein>
<feature type="domain" description="STAS" evidence="1">
    <location>
        <begin position="9"/>
        <end position="96"/>
    </location>
</feature>
<dbReference type="RefSeq" id="WP_004809846.1">
    <property type="nucleotide sequence ID" value="NZ_KB849444.1"/>
</dbReference>
<dbReference type="Proteomes" id="UP000018438">
    <property type="component" value="Unassembled WGS sequence"/>
</dbReference>
<evidence type="ECO:0000313" key="2">
    <source>
        <dbReference type="EMBL" id="ENV12097.1"/>
    </source>
</evidence>
<name>N8WJ59_9GAMM</name>
<dbReference type="InterPro" id="IPR058548">
    <property type="entry name" value="MlaB-like_STAS"/>
</dbReference>
<dbReference type="PROSITE" id="PS50801">
    <property type="entry name" value="STAS"/>
    <property type="match status" value="1"/>
</dbReference>
<dbReference type="EMBL" id="APPI01000023">
    <property type="protein sequence ID" value="ENV12097.1"/>
    <property type="molecule type" value="Genomic_DNA"/>
</dbReference>
<comment type="caution">
    <text evidence="2">The sequence shown here is derived from an EMBL/GenBank/DDBJ whole genome shotgun (WGS) entry which is preliminary data.</text>
</comment>
<dbReference type="InterPro" id="IPR002645">
    <property type="entry name" value="STAS_dom"/>
</dbReference>
<sequence length="96" mass="11006">MIRFSNQELHVIGKIDYNNAQQYYEQGLREIQSQTVFPIVVNLAELESGSTLALAILVRWLRQTPQAKGLQFKAVPPKVMKIIQSCHLENDLQIIQ</sequence>